<protein>
    <recommendedName>
        <fullName evidence="1">NAD(P)-binding domain-containing protein</fullName>
    </recommendedName>
</protein>
<dbReference type="Pfam" id="PF16363">
    <property type="entry name" value="GDP_Man_Dehyd"/>
    <property type="match status" value="1"/>
</dbReference>
<accession>A0A0F9ESP9</accession>
<sequence length="357" mass="40408">MDHRFWCGKAVLITGHTGFKGSWLSLWLTSMGAKVTGYALELSQSPNLFNALDMGNDMGSIIADINDFDTLSLTLKQNKPEIVFHLAAQSLVKPSYENPIETFQTNIMGTVNLLEAVRHCDTVKAVVIVTSDKCYENHEKSIPYQENDRLGGFDPYSNSKGCAELVTQSFRQSFFADSTVHVASARAGNVIGGGDWSDYRLIPDVIKAKQTQTRLDVRNPNAIRPWQHVLEPLSGYMTLAQALYLQGEAYAEAWNFGPDASGMKTVEYLLGQVEKRWPDFEWFTQPQQQHHHEAQTLMLDCSKAKQKLNWHAKWSVDEALTETLDWYDAFYSKQPMRKISLEQISCFVQTQPLLDII</sequence>
<dbReference type="InterPro" id="IPR016040">
    <property type="entry name" value="NAD(P)-bd_dom"/>
</dbReference>
<dbReference type="AlphaFoldDB" id="A0A0F9ESP9"/>
<feature type="domain" description="NAD(P)-binding" evidence="1">
    <location>
        <begin position="12"/>
        <end position="323"/>
    </location>
</feature>
<dbReference type="Gene3D" id="3.40.50.720">
    <property type="entry name" value="NAD(P)-binding Rossmann-like Domain"/>
    <property type="match status" value="1"/>
</dbReference>
<dbReference type="InterPro" id="IPR036291">
    <property type="entry name" value="NAD(P)-bd_dom_sf"/>
</dbReference>
<gene>
    <name evidence="2" type="ORF">LCGC14_2038780</name>
</gene>
<dbReference type="CDD" id="cd05252">
    <property type="entry name" value="CDP_GD_SDR_e"/>
    <property type="match status" value="1"/>
</dbReference>
<proteinExistence type="predicted"/>
<dbReference type="SUPFAM" id="SSF51735">
    <property type="entry name" value="NAD(P)-binding Rossmann-fold domains"/>
    <property type="match status" value="1"/>
</dbReference>
<comment type="caution">
    <text evidence="2">The sequence shown here is derived from an EMBL/GenBank/DDBJ whole genome shotgun (WGS) entry which is preliminary data.</text>
</comment>
<dbReference type="Gene3D" id="3.90.25.10">
    <property type="entry name" value="UDP-galactose 4-epimerase, domain 1"/>
    <property type="match status" value="1"/>
</dbReference>
<evidence type="ECO:0000259" key="1">
    <source>
        <dbReference type="Pfam" id="PF16363"/>
    </source>
</evidence>
<dbReference type="EMBL" id="LAZR01023868">
    <property type="protein sequence ID" value="KKL77049.1"/>
    <property type="molecule type" value="Genomic_DNA"/>
</dbReference>
<evidence type="ECO:0000313" key="2">
    <source>
        <dbReference type="EMBL" id="KKL77049.1"/>
    </source>
</evidence>
<name>A0A0F9ESP9_9ZZZZ</name>
<dbReference type="NCBIfam" id="TIGR02622">
    <property type="entry name" value="CDP_4_6_dhtase"/>
    <property type="match status" value="1"/>
</dbReference>
<dbReference type="PANTHER" id="PTHR43000">
    <property type="entry name" value="DTDP-D-GLUCOSE 4,6-DEHYDRATASE-RELATED"/>
    <property type="match status" value="1"/>
</dbReference>
<organism evidence="2">
    <name type="scientific">marine sediment metagenome</name>
    <dbReference type="NCBI Taxonomy" id="412755"/>
    <lineage>
        <taxon>unclassified sequences</taxon>
        <taxon>metagenomes</taxon>
        <taxon>ecological metagenomes</taxon>
    </lineage>
</organism>
<dbReference type="InterPro" id="IPR013445">
    <property type="entry name" value="CDP_4_6_deHydtase"/>
</dbReference>
<reference evidence="2" key="1">
    <citation type="journal article" date="2015" name="Nature">
        <title>Complex archaea that bridge the gap between prokaryotes and eukaryotes.</title>
        <authorList>
            <person name="Spang A."/>
            <person name="Saw J.H."/>
            <person name="Jorgensen S.L."/>
            <person name="Zaremba-Niedzwiedzka K."/>
            <person name="Martijn J."/>
            <person name="Lind A.E."/>
            <person name="van Eijk R."/>
            <person name="Schleper C."/>
            <person name="Guy L."/>
            <person name="Ettema T.J."/>
        </authorList>
    </citation>
    <scope>NUCLEOTIDE SEQUENCE</scope>
</reference>